<feature type="binding site" evidence="12">
    <location>
        <begin position="245"/>
        <end position="246"/>
    </location>
    <ligand>
        <name>FMN</name>
        <dbReference type="ChEBI" id="CHEBI:58210"/>
    </ligand>
</feature>
<dbReference type="InterPro" id="IPR024920">
    <property type="entry name" value="Dihydroorotate_DH_1"/>
</dbReference>
<keyword evidence="5 12" id="KW-0963">Cytoplasm</keyword>
<comment type="catalytic activity">
    <reaction evidence="11">
        <text>(S)-dihydroorotate + NAD(+) = orotate + NADH + H(+)</text>
        <dbReference type="Rhea" id="RHEA:13513"/>
        <dbReference type="ChEBI" id="CHEBI:15378"/>
        <dbReference type="ChEBI" id="CHEBI:30839"/>
        <dbReference type="ChEBI" id="CHEBI:30864"/>
        <dbReference type="ChEBI" id="CHEBI:57540"/>
        <dbReference type="ChEBI" id="CHEBI:57945"/>
        <dbReference type="EC" id="1.3.1.14"/>
    </reaction>
</comment>
<evidence type="ECO:0000256" key="4">
    <source>
        <dbReference type="ARBA" id="ARBA00008008"/>
    </source>
</evidence>
<gene>
    <name evidence="12 14" type="primary">pyrD</name>
    <name evidence="14" type="ORF">CLHUN_28060</name>
</gene>
<dbReference type="RefSeq" id="WP_080065260.1">
    <property type="nucleotide sequence ID" value="NZ_MZGX01000019.1"/>
</dbReference>
<feature type="binding site" evidence="12">
    <location>
        <position position="129"/>
    </location>
    <ligand>
        <name>FMN</name>
        <dbReference type="ChEBI" id="CHEBI:58210"/>
    </ligand>
</feature>
<feature type="binding site" evidence="12">
    <location>
        <begin position="72"/>
        <end position="76"/>
    </location>
    <ligand>
        <name>substrate</name>
    </ligand>
</feature>
<feature type="binding site" evidence="12">
    <location>
        <position position="193"/>
    </location>
    <ligand>
        <name>FMN</name>
        <dbReference type="ChEBI" id="CHEBI:58210"/>
    </ligand>
</feature>
<dbReference type="InterPro" id="IPR049622">
    <property type="entry name" value="Dihydroorotate_DH_I"/>
</dbReference>
<feature type="binding site" evidence="12">
    <location>
        <position position="24"/>
    </location>
    <ligand>
        <name>FMN</name>
        <dbReference type="ChEBI" id="CHEBI:58210"/>
    </ligand>
</feature>
<keyword evidence="7 12" id="KW-0288">FMN</keyword>
<keyword evidence="9 12" id="KW-0560">Oxidoreductase</keyword>
<comment type="similarity">
    <text evidence="4 12">Belongs to the dihydroorotate dehydrogenase family. Type 1 subfamily.</text>
</comment>
<feature type="binding site" evidence="12">
    <location>
        <position position="167"/>
    </location>
    <ligand>
        <name>FMN</name>
        <dbReference type="ChEBI" id="CHEBI:58210"/>
    </ligand>
</feature>
<dbReference type="InterPro" id="IPR013785">
    <property type="entry name" value="Aldolase_TIM"/>
</dbReference>
<dbReference type="CDD" id="cd04740">
    <property type="entry name" value="DHOD_1B_like"/>
    <property type="match status" value="1"/>
</dbReference>
<dbReference type="FunFam" id="3.20.20.70:FF:000027">
    <property type="entry name" value="Dihydropyrimidine dehydrogenase [NADP(+)]"/>
    <property type="match status" value="1"/>
</dbReference>
<dbReference type="GO" id="GO:0044205">
    <property type="term" value="P:'de novo' UMP biosynthetic process"/>
    <property type="evidence" value="ECO:0007669"/>
    <property type="project" value="UniProtKB-UniRule"/>
</dbReference>
<evidence type="ECO:0000256" key="11">
    <source>
        <dbReference type="ARBA" id="ARBA00048996"/>
    </source>
</evidence>
<dbReference type="GO" id="GO:0005737">
    <property type="term" value="C:cytoplasm"/>
    <property type="evidence" value="ECO:0007669"/>
    <property type="project" value="UniProtKB-SubCell"/>
</dbReference>
<evidence type="ECO:0000256" key="8">
    <source>
        <dbReference type="ARBA" id="ARBA00022975"/>
    </source>
</evidence>
<evidence type="ECO:0000256" key="7">
    <source>
        <dbReference type="ARBA" id="ARBA00022643"/>
    </source>
</evidence>
<feature type="binding site" evidence="12">
    <location>
        <begin position="48"/>
        <end position="49"/>
    </location>
    <ligand>
        <name>FMN</name>
        <dbReference type="ChEBI" id="CHEBI:58210"/>
    </ligand>
</feature>
<feature type="active site" description="Nucleophile" evidence="12">
    <location>
        <position position="132"/>
    </location>
</feature>
<dbReference type="EMBL" id="MZGX01000019">
    <property type="protein sequence ID" value="OPX43258.1"/>
    <property type="molecule type" value="Genomic_DNA"/>
</dbReference>
<feature type="binding site" evidence="12">
    <location>
        <position position="48"/>
    </location>
    <ligand>
        <name>substrate</name>
    </ligand>
</feature>
<name>A0A1V4SHA8_RUMHU</name>
<evidence type="ECO:0000256" key="5">
    <source>
        <dbReference type="ARBA" id="ARBA00022490"/>
    </source>
</evidence>
<sequence length="306" mass="32389">MSNNIDLSVNIAGITFNNPVIMASGTYGFGREYGEYVDLNALGGISVKGLTLKERAGNPPPRIAETPGGILNSVGLQNPGVEAFKEHDLPFLKKYNTRIIANISGNTIEEYCKMAEILGDSEVAALELNVSCPNVKAGGMAFGTDPRLIEEITSEVKKYCRQPLIVKLSPNVGDIKIMARAAEAAGADGISLINTLLGMAIDIHRRRPILANNFGGLSGPAVKPVAVRMVYEAANAVKIPVIGMGGISNSDDAIEFLLAGATAVMVGTANFVNPTVPVEILQGLKDYMENYGLNSLKELTGALELN</sequence>
<dbReference type="HAMAP" id="MF_00224">
    <property type="entry name" value="DHO_dh_type1"/>
    <property type="match status" value="1"/>
</dbReference>
<dbReference type="InterPro" id="IPR033888">
    <property type="entry name" value="DHOD_1B"/>
</dbReference>
<accession>A0A1V4SHA8</accession>
<keyword evidence="10" id="KW-0520">NAD</keyword>
<dbReference type="PIRSF" id="PIRSF000164">
    <property type="entry name" value="DHO_oxidase"/>
    <property type="match status" value="1"/>
</dbReference>
<dbReference type="GO" id="GO:0006207">
    <property type="term" value="P:'de novo' pyrimidine nucleobase biosynthetic process"/>
    <property type="evidence" value="ECO:0007669"/>
    <property type="project" value="InterPro"/>
</dbReference>
<keyword evidence="8 12" id="KW-0665">Pyrimidine biosynthesis</keyword>
<feature type="binding site" evidence="12">
    <location>
        <position position="219"/>
    </location>
    <ligand>
        <name>FMN</name>
        <dbReference type="ChEBI" id="CHEBI:58210"/>
    </ligand>
</feature>
<comment type="catalytic activity">
    <reaction evidence="12">
        <text>(S)-dihydroorotate + A = orotate + AH2</text>
        <dbReference type="Rhea" id="RHEA:18073"/>
        <dbReference type="ChEBI" id="CHEBI:13193"/>
        <dbReference type="ChEBI" id="CHEBI:17499"/>
        <dbReference type="ChEBI" id="CHEBI:30839"/>
        <dbReference type="ChEBI" id="CHEBI:30864"/>
    </reaction>
</comment>
<dbReference type="InterPro" id="IPR050074">
    <property type="entry name" value="DHO_dehydrogenase"/>
</dbReference>
<evidence type="ECO:0000313" key="14">
    <source>
        <dbReference type="EMBL" id="OPX43258.1"/>
    </source>
</evidence>
<dbReference type="PANTHER" id="PTHR48109">
    <property type="entry name" value="DIHYDROOROTATE DEHYDROGENASE (QUINONE), MITOCHONDRIAL-RELATED"/>
    <property type="match status" value="1"/>
</dbReference>
<keyword evidence="15" id="KW-1185">Reference proteome</keyword>
<dbReference type="Pfam" id="PF01180">
    <property type="entry name" value="DHO_dh"/>
    <property type="match status" value="1"/>
</dbReference>
<feature type="domain" description="Dihydroorotate dehydrogenase catalytic" evidence="13">
    <location>
        <begin position="7"/>
        <end position="288"/>
    </location>
</feature>
<evidence type="ECO:0000256" key="12">
    <source>
        <dbReference type="HAMAP-Rule" id="MF_00224"/>
    </source>
</evidence>
<feature type="binding site" evidence="12">
    <location>
        <position position="102"/>
    </location>
    <ligand>
        <name>FMN</name>
        <dbReference type="ChEBI" id="CHEBI:58210"/>
    </ligand>
</feature>
<evidence type="ECO:0000256" key="3">
    <source>
        <dbReference type="ARBA" id="ARBA00004715"/>
    </source>
</evidence>
<reference evidence="14 15" key="1">
    <citation type="submission" date="2017-03" db="EMBL/GenBank/DDBJ databases">
        <title>Genome sequence of Clostridium hungatei DSM 14427.</title>
        <authorList>
            <person name="Poehlein A."/>
            <person name="Daniel R."/>
        </authorList>
    </citation>
    <scope>NUCLEOTIDE SEQUENCE [LARGE SCALE GENOMIC DNA]</scope>
    <source>
        <strain evidence="14 15">DSM 14427</strain>
    </source>
</reference>
<dbReference type="AlphaFoldDB" id="A0A1V4SHA8"/>
<comment type="subcellular location">
    <subcellularLocation>
        <location evidence="2 12">Cytoplasm</location>
    </subcellularLocation>
</comment>
<comment type="function">
    <text evidence="1">Catalyzes the conversion of dihydroorotate to orotate with NAD(+) as electron acceptor.</text>
</comment>
<comment type="pathway">
    <text evidence="3">Pyrimidine metabolism; UMP biosynthesis via de novo pathway; orotate from (S)-dihydroorotate (NAD(+) route): step 1/1.</text>
</comment>
<dbReference type="NCBIfam" id="TIGR01037">
    <property type="entry name" value="pyrD_sub1_fam"/>
    <property type="match status" value="1"/>
</dbReference>
<comment type="caution">
    <text evidence="14">The sequence shown here is derived from an EMBL/GenBank/DDBJ whole genome shotgun (WGS) entry which is preliminary data.</text>
</comment>
<dbReference type="NCBIfam" id="NF005574">
    <property type="entry name" value="PRK07259.1"/>
    <property type="match status" value="1"/>
</dbReference>
<dbReference type="OrthoDB" id="9794954at2"/>
<evidence type="ECO:0000313" key="15">
    <source>
        <dbReference type="Proteomes" id="UP000191554"/>
    </source>
</evidence>
<dbReference type="EC" id="1.3.-.-" evidence="12"/>
<evidence type="ECO:0000256" key="1">
    <source>
        <dbReference type="ARBA" id="ARBA00003616"/>
    </source>
</evidence>
<proteinExistence type="inferred from homology"/>
<evidence type="ECO:0000256" key="2">
    <source>
        <dbReference type="ARBA" id="ARBA00004496"/>
    </source>
</evidence>
<evidence type="ECO:0000256" key="6">
    <source>
        <dbReference type="ARBA" id="ARBA00022630"/>
    </source>
</evidence>
<protein>
    <recommendedName>
        <fullName evidence="12">Dihydroorotate dehydrogenase</fullName>
        <shortName evidence="12">DHOD</shortName>
        <shortName evidence="12">DHODase</shortName>
        <shortName evidence="12">DHOdehase</shortName>
        <ecNumber evidence="12">1.3.-.-</ecNumber>
    </recommendedName>
</protein>
<organism evidence="14 15">
    <name type="scientific">Ruminiclostridium hungatei</name>
    <name type="common">Clostridium hungatei</name>
    <dbReference type="NCBI Taxonomy" id="48256"/>
    <lineage>
        <taxon>Bacteria</taxon>
        <taxon>Bacillati</taxon>
        <taxon>Bacillota</taxon>
        <taxon>Clostridia</taxon>
        <taxon>Eubacteriales</taxon>
        <taxon>Oscillospiraceae</taxon>
        <taxon>Ruminiclostridium</taxon>
    </lineage>
</organism>
<evidence type="ECO:0000259" key="13">
    <source>
        <dbReference type="Pfam" id="PF01180"/>
    </source>
</evidence>
<dbReference type="PROSITE" id="PS00912">
    <property type="entry name" value="DHODEHASE_2"/>
    <property type="match status" value="1"/>
</dbReference>
<feature type="binding site" evidence="12">
    <location>
        <begin position="267"/>
        <end position="268"/>
    </location>
    <ligand>
        <name>FMN</name>
        <dbReference type="ChEBI" id="CHEBI:58210"/>
    </ligand>
</feature>
<feature type="binding site" evidence="12">
    <location>
        <begin position="194"/>
        <end position="195"/>
    </location>
    <ligand>
        <name>substrate</name>
    </ligand>
</feature>
<dbReference type="STRING" id="48256.CLHUN_28060"/>
<dbReference type="Proteomes" id="UP000191554">
    <property type="component" value="Unassembled WGS sequence"/>
</dbReference>
<comment type="cofactor">
    <cofactor evidence="12">
        <name>FMN</name>
        <dbReference type="ChEBI" id="CHEBI:58210"/>
    </cofactor>
    <text evidence="12">Binds 1 FMN per subunit.</text>
</comment>
<dbReference type="PANTHER" id="PTHR48109:SF1">
    <property type="entry name" value="DIHYDROOROTATE DEHYDROGENASE (FUMARATE)"/>
    <property type="match status" value="1"/>
</dbReference>
<dbReference type="GO" id="GO:0004589">
    <property type="term" value="F:dihydroorotate dehydrogenase (NAD+) activity"/>
    <property type="evidence" value="ECO:0007669"/>
    <property type="project" value="UniProtKB-EC"/>
</dbReference>
<evidence type="ECO:0000256" key="10">
    <source>
        <dbReference type="ARBA" id="ARBA00023027"/>
    </source>
</evidence>
<evidence type="ECO:0000256" key="9">
    <source>
        <dbReference type="ARBA" id="ARBA00023002"/>
    </source>
</evidence>
<dbReference type="Gene3D" id="3.20.20.70">
    <property type="entry name" value="Aldolase class I"/>
    <property type="match status" value="1"/>
</dbReference>
<keyword evidence="6 12" id="KW-0285">Flavoprotein</keyword>
<dbReference type="SUPFAM" id="SSF51395">
    <property type="entry name" value="FMN-linked oxidoreductases"/>
    <property type="match status" value="1"/>
</dbReference>
<dbReference type="InterPro" id="IPR005720">
    <property type="entry name" value="Dihydroorotate_DH_cat"/>
</dbReference>
<dbReference type="UniPathway" id="UPA00070"/>
<feature type="binding site" evidence="12">
    <location>
        <position position="129"/>
    </location>
    <ligand>
        <name>substrate</name>
    </ligand>
</feature>
<dbReference type="PROSITE" id="PS00911">
    <property type="entry name" value="DHODEHASE_1"/>
    <property type="match status" value="1"/>
</dbReference>
<dbReference type="InterPro" id="IPR012135">
    <property type="entry name" value="Dihydroorotate_DH_1_2"/>
</dbReference>
<dbReference type="InterPro" id="IPR001295">
    <property type="entry name" value="Dihydroorotate_DH_CS"/>
</dbReference>